<protein>
    <submittedName>
        <fullName evidence="2">DUF5004 domain-containing protein</fullName>
    </submittedName>
</protein>
<gene>
    <name evidence="2" type="ORF">EOD41_10165</name>
</gene>
<dbReference type="InterPro" id="IPR032168">
    <property type="entry name" value="DUF5004"/>
</dbReference>
<evidence type="ECO:0000313" key="2">
    <source>
        <dbReference type="EMBL" id="RVU00985.1"/>
    </source>
</evidence>
<proteinExistence type="predicted"/>
<feature type="signal peptide" evidence="1">
    <location>
        <begin position="1"/>
        <end position="23"/>
    </location>
</feature>
<feature type="chain" id="PRO_5018605401" evidence="1">
    <location>
        <begin position="24"/>
        <end position="151"/>
    </location>
</feature>
<dbReference type="PROSITE" id="PS51257">
    <property type="entry name" value="PROKAR_LIPOPROTEIN"/>
    <property type="match status" value="1"/>
</dbReference>
<dbReference type="EMBL" id="SACK01000003">
    <property type="protein sequence ID" value="RVU00985.1"/>
    <property type="molecule type" value="Genomic_DNA"/>
</dbReference>
<sequence>MKNIYLKKNAALAFYLAMLCLMASCRSSKLDLVEPKKDISGEWAIVKITQNGVDITDYADFSNFRINFKSDNTYTLVGEYPFLTYAPGKWAFNDPQYPFSMTLTPSDTNLPVSSQLAFPIVGAGYQMGLSFALGCEGVNQNTYQYTFKKVK</sequence>
<evidence type="ECO:0000256" key="1">
    <source>
        <dbReference type="SAM" id="SignalP"/>
    </source>
</evidence>
<comment type="caution">
    <text evidence="2">The sequence shown here is derived from an EMBL/GenBank/DDBJ whole genome shotgun (WGS) entry which is preliminary data.</text>
</comment>
<keyword evidence="3" id="KW-1185">Reference proteome</keyword>
<dbReference type="Pfam" id="PF16395">
    <property type="entry name" value="DUF5004"/>
    <property type="match status" value="1"/>
</dbReference>
<dbReference type="RefSeq" id="WP_127704699.1">
    <property type="nucleotide sequence ID" value="NZ_SACK01000003.1"/>
</dbReference>
<evidence type="ECO:0000313" key="3">
    <source>
        <dbReference type="Proteomes" id="UP000282759"/>
    </source>
</evidence>
<dbReference type="AlphaFoldDB" id="A0A3S2Y115"/>
<keyword evidence="1" id="KW-0732">Signal</keyword>
<name>A0A3S2Y115_9SPHI</name>
<dbReference type="OrthoDB" id="1467887at2"/>
<dbReference type="Proteomes" id="UP000282759">
    <property type="component" value="Unassembled WGS sequence"/>
</dbReference>
<accession>A0A3S2Y115</accession>
<reference evidence="2 3" key="1">
    <citation type="submission" date="2019-01" db="EMBL/GenBank/DDBJ databases">
        <authorList>
            <person name="Chen W.-M."/>
        </authorList>
    </citation>
    <scope>NUCLEOTIDE SEQUENCE [LARGE SCALE GENOMIC DNA]</scope>
    <source>
        <strain evidence="2 3">YBJ-36</strain>
    </source>
</reference>
<organism evidence="2 3">
    <name type="scientific">Mucilaginibacter limnophilus</name>
    <dbReference type="NCBI Taxonomy" id="1932778"/>
    <lineage>
        <taxon>Bacteria</taxon>
        <taxon>Pseudomonadati</taxon>
        <taxon>Bacteroidota</taxon>
        <taxon>Sphingobacteriia</taxon>
        <taxon>Sphingobacteriales</taxon>
        <taxon>Sphingobacteriaceae</taxon>
        <taxon>Mucilaginibacter</taxon>
    </lineage>
</organism>